<evidence type="ECO:0000313" key="1">
    <source>
        <dbReference type="EMBL" id="OSD73145.1"/>
    </source>
</evidence>
<accession>A0A974QGL2</accession>
<dbReference type="RefSeq" id="WP_223365079.1">
    <property type="nucleotide sequence ID" value="NZ_NBPI01000003.1"/>
</dbReference>
<name>A0A974QGL2_SALET</name>
<organism evidence="1 2">
    <name type="scientific">Salmonella enterica subsp. enterica serovar Rough O:d:1,7</name>
    <dbReference type="NCBI Taxonomy" id="1974323"/>
    <lineage>
        <taxon>Bacteria</taxon>
        <taxon>Pseudomonadati</taxon>
        <taxon>Pseudomonadota</taxon>
        <taxon>Gammaproteobacteria</taxon>
        <taxon>Enterobacterales</taxon>
        <taxon>Enterobacteriaceae</taxon>
        <taxon>Salmonella</taxon>
    </lineage>
</organism>
<dbReference type="AlphaFoldDB" id="A0A974QGL2"/>
<sequence>MKKRLSKAELIEKRNSDLEINKRLRRMYMLSLTMSYSLSKDPAIANHISTCMGELFSYFSDDAHYVWSELNNRKWGGVRDWQENQKEIADNYN</sequence>
<reference evidence="1 2" key="1">
    <citation type="submission" date="2017-03" db="EMBL/GenBank/DDBJ databases">
        <title>Salmonella serotype comparative study.</title>
        <authorList>
            <person name="Liao J."/>
        </authorList>
    </citation>
    <scope>NUCLEOTIDE SEQUENCE [LARGE SCALE GENOMIC DNA]</scope>
    <source>
        <strain evidence="1 2">NY_FSL S10-1448</strain>
    </source>
</reference>
<gene>
    <name evidence="1" type="ORF">R537_06045</name>
</gene>
<comment type="caution">
    <text evidence="1">The sequence shown here is derived from an EMBL/GenBank/DDBJ whole genome shotgun (WGS) entry which is preliminary data.</text>
</comment>
<dbReference type="EMBL" id="NBPI01000003">
    <property type="protein sequence ID" value="OSD73145.1"/>
    <property type="molecule type" value="Genomic_DNA"/>
</dbReference>
<proteinExistence type="predicted"/>
<protein>
    <submittedName>
        <fullName evidence="1">Uncharacterized protein</fullName>
    </submittedName>
</protein>
<evidence type="ECO:0000313" key="2">
    <source>
        <dbReference type="Proteomes" id="UP000868515"/>
    </source>
</evidence>
<dbReference type="Proteomes" id="UP000868515">
    <property type="component" value="Unassembled WGS sequence"/>
</dbReference>